<proteinExistence type="predicted"/>
<gene>
    <name evidence="1" type="ORF">DHETER_LOCUS2859</name>
</gene>
<comment type="caution">
    <text evidence="1">The sequence shown here is derived from an EMBL/GenBank/DDBJ whole genome shotgun (WGS) entry which is preliminary data.</text>
</comment>
<evidence type="ECO:0000313" key="2">
    <source>
        <dbReference type="Proteomes" id="UP000789702"/>
    </source>
</evidence>
<organism evidence="1 2">
    <name type="scientific">Dentiscutata heterogama</name>
    <dbReference type="NCBI Taxonomy" id="1316150"/>
    <lineage>
        <taxon>Eukaryota</taxon>
        <taxon>Fungi</taxon>
        <taxon>Fungi incertae sedis</taxon>
        <taxon>Mucoromycota</taxon>
        <taxon>Glomeromycotina</taxon>
        <taxon>Glomeromycetes</taxon>
        <taxon>Diversisporales</taxon>
        <taxon>Gigasporaceae</taxon>
        <taxon>Dentiscutata</taxon>
    </lineage>
</organism>
<evidence type="ECO:0000313" key="1">
    <source>
        <dbReference type="EMBL" id="CAG8497642.1"/>
    </source>
</evidence>
<feature type="non-terminal residue" evidence="1">
    <location>
        <position position="99"/>
    </location>
</feature>
<protein>
    <submittedName>
        <fullName evidence="1">16903_t:CDS:1</fullName>
    </submittedName>
</protein>
<name>A0ACA9KZD2_9GLOM</name>
<keyword evidence="2" id="KW-1185">Reference proteome</keyword>
<dbReference type="Proteomes" id="UP000789702">
    <property type="component" value="Unassembled WGS sequence"/>
</dbReference>
<accession>A0ACA9KZD2</accession>
<dbReference type="EMBL" id="CAJVPU010002244">
    <property type="protein sequence ID" value="CAG8497642.1"/>
    <property type="molecule type" value="Genomic_DNA"/>
</dbReference>
<reference evidence="1" key="1">
    <citation type="submission" date="2021-06" db="EMBL/GenBank/DDBJ databases">
        <authorList>
            <person name="Kallberg Y."/>
            <person name="Tangrot J."/>
            <person name="Rosling A."/>
        </authorList>
    </citation>
    <scope>NUCLEOTIDE SEQUENCE</scope>
    <source>
        <strain evidence="1">IL203A</strain>
    </source>
</reference>
<sequence length="99" mass="11494">MDPFLKCGCADLKDEKSQAIIKNLVKELNFKSAEMYGSQKFQYQMLQAKKRLLNYNVDFHNHIVLNLAKLFGIFYEKQRHYISEVLIVIVSTPPPNSLS</sequence>